<evidence type="ECO:0000313" key="6">
    <source>
        <dbReference type="EMBL" id="CUA66653.1"/>
    </source>
</evidence>
<feature type="transmembrane region" description="Helical" evidence="5">
    <location>
        <begin position="99"/>
        <end position="121"/>
    </location>
</feature>
<sequence length="443" mass="49299">MTHGHSEPEVPYHGPKFGTLARRVHGWSWQAFPIGMGTGAVYVLLSALDPHPEWVTSVELVFFFLAIFLFALNISTLALQGILYREQSKRLLFDPVKGVFVPLCVLSFATIIIGTVQYAVPAGIIHPGFIYEIFWIYVVFAIGVCFPMLMIWFNKPHDIKTFTPAWAFLIFPLMLVGVVAFNALKVIPVTDPRCIGVLLMGYVFQGLGFFMTFFYLAIYVLRIMTTGFMEGHQANGAFVACGPPGFTALVLINLGKQARIILPAYNLVSPQAGEIFFAASVMGALLLFGLALFFFFFGVLPYWFKLHKHLSEILGCWALTFPNVGWINTLRALGDIFGIRGFAVWHAVMTFLVCMVWLILFGLTILAFVRGKIFLAKDADVWKDTMGGDDAARNAASQVAPGLVSEQSSVTNLPYTIPPRDDYVDIEKQQGAERPWVIGNNRI</sequence>
<feature type="transmembrane region" description="Helical" evidence="5">
    <location>
        <begin position="60"/>
        <end position="79"/>
    </location>
</feature>
<feature type="transmembrane region" description="Helical" evidence="5">
    <location>
        <begin position="343"/>
        <end position="369"/>
    </location>
</feature>
<dbReference type="InterPro" id="IPR038665">
    <property type="entry name" value="Voltage-dep_anion_channel_sf"/>
</dbReference>
<evidence type="ECO:0000256" key="2">
    <source>
        <dbReference type="ARBA" id="ARBA00022692"/>
    </source>
</evidence>
<dbReference type="Pfam" id="PF03595">
    <property type="entry name" value="SLAC1"/>
    <property type="match status" value="1"/>
</dbReference>
<keyword evidence="2 5" id="KW-0812">Transmembrane</keyword>
<feature type="transmembrane region" description="Helical" evidence="5">
    <location>
        <begin position="275"/>
        <end position="304"/>
    </location>
</feature>
<dbReference type="Proteomes" id="UP000044841">
    <property type="component" value="Unassembled WGS sequence"/>
</dbReference>
<dbReference type="GO" id="GO:0015140">
    <property type="term" value="F:malate transmembrane transporter activity"/>
    <property type="evidence" value="ECO:0007669"/>
    <property type="project" value="InterPro"/>
</dbReference>
<keyword evidence="4 5" id="KW-0472">Membrane</keyword>
<comment type="subcellular location">
    <subcellularLocation>
        <location evidence="1">Membrane</location>
        <topology evidence="1">Multi-pass membrane protein</topology>
    </subcellularLocation>
</comment>
<dbReference type="InterPro" id="IPR004695">
    <property type="entry name" value="SLAC1/Mae1/Ssu1/TehA"/>
</dbReference>
<dbReference type="AlphaFoldDB" id="A0A0K6FKG6"/>
<accession>A0A0K6FKG6</accession>
<name>A0A0K6FKG6_9AGAM</name>
<gene>
    <name evidence="6" type="ORF">RSOLAG22IIIB_00094</name>
</gene>
<evidence type="ECO:0000256" key="4">
    <source>
        <dbReference type="ARBA" id="ARBA00023136"/>
    </source>
</evidence>
<dbReference type="EMBL" id="CYGV01000001">
    <property type="protein sequence ID" value="CUA66653.1"/>
    <property type="molecule type" value="Genomic_DNA"/>
</dbReference>
<evidence type="ECO:0000256" key="5">
    <source>
        <dbReference type="SAM" id="Phobius"/>
    </source>
</evidence>
<proteinExistence type="predicted"/>
<dbReference type="PANTHER" id="PTHR31162">
    <property type="entry name" value="MALIC ACID TRANSPORT PROTEIN-RELATED"/>
    <property type="match status" value="1"/>
</dbReference>
<feature type="transmembrane region" description="Helical" evidence="5">
    <location>
        <begin position="233"/>
        <end position="254"/>
    </location>
</feature>
<dbReference type="InterPro" id="IPR030185">
    <property type="entry name" value="Mae1"/>
</dbReference>
<feature type="transmembrane region" description="Helical" evidence="5">
    <location>
        <begin position="165"/>
        <end position="184"/>
    </location>
</feature>
<reference evidence="6 7" key="1">
    <citation type="submission" date="2015-07" db="EMBL/GenBank/DDBJ databases">
        <authorList>
            <person name="Noorani M."/>
        </authorList>
    </citation>
    <scope>NUCLEOTIDE SEQUENCE [LARGE SCALE GENOMIC DNA]</scope>
    <source>
        <strain evidence="6">BBA 69670</strain>
    </source>
</reference>
<keyword evidence="7" id="KW-1185">Reference proteome</keyword>
<evidence type="ECO:0000256" key="1">
    <source>
        <dbReference type="ARBA" id="ARBA00004141"/>
    </source>
</evidence>
<evidence type="ECO:0000313" key="7">
    <source>
        <dbReference type="Proteomes" id="UP000044841"/>
    </source>
</evidence>
<feature type="transmembrane region" description="Helical" evidence="5">
    <location>
        <begin position="27"/>
        <end position="48"/>
    </location>
</feature>
<feature type="transmembrane region" description="Helical" evidence="5">
    <location>
        <begin position="133"/>
        <end position="153"/>
    </location>
</feature>
<feature type="transmembrane region" description="Helical" evidence="5">
    <location>
        <begin position="196"/>
        <end position="221"/>
    </location>
</feature>
<protein>
    <submittedName>
        <fullName evidence="6">Malic acid transport protein</fullName>
    </submittedName>
</protein>
<dbReference type="Gene3D" id="1.50.10.150">
    <property type="entry name" value="Voltage-dependent anion channel"/>
    <property type="match status" value="1"/>
</dbReference>
<evidence type="ECO:0000256" key="3">
    <source>
        <dbReference type="ARBA" id="ARBA00022989"/>
    </source>
</evidence>
<dbReference type="GO" id="GO:0016020">
    <property type="term" value="C:membrane"/>
    <property type="evidence" value="ECO:0007669"/>
    <property type="project" value="UniProtKB-SubCell"/>
</dbReference>
<dbReference type="CDD" id="cd09317">
    <property type="entry name" value="TDT_Mae1_like"/>
    <property type="match status" value="1"/>
</dbReference>
<keyword evidence="3 5" id="KW-1133">Transmembrane helix</keyword>
<dbReference type="PANTHER" id="PTHR31162:SF0">
    <property type="entry name" value="MALIC ACID TRANSPORT PROTEIN"/>
    <property type="match status" value="1"/>
</dbReference>
<organism evidence="6 7">
    <name type="scientific">Rhizoctonia solani</name>
    <dbReference type="NCBI Taxonomy" id="456999"/>
    <lineage>
        <taxon>Eukaryota</taxon>
        <taxon>Fungi</taxon>
        <taxon>Dikarya</taxon>
        <taxon>Basidiomycota</taxon>
        <taxon>Agaricomycotina</taxon>
        <taxon>Agaricomycetes</taxon>
        <taxon>Cantharellales</taxon>
        <taxon>Ceratobasidiaceae</taxon>
        <taxon>Rhizoctonia</taxon>
    </lineage>
</organism>